<evidence type="ECO:0000256" key="4">
    <source>
        <dbReference type="ARBA" id="ARBA00012513"/>
    </source>
</evidence>
<dbReference type="InterPro" id="IPR002219">
    <property type="entry name" value="PKC_DAG/PE"/>
</dbReference>
<dbReference type="InterPro" id="IPR057529">
    <property type="entry name" value="MRCK/ROCK_PH"/>
</dbReference>
<feature type="region of interest" description="Disordered" evidence="21">
    <location>
        <begin position="2118"/>
        <end position="2148"/>
    </location>
</feature>
<dbReference type="GO" id="GO:0031032">
    <property type="term" value="P:actomyosin structure organization"/>
    <property type="evidence" value="ECO:0007669"/>
    <property type="project" value="TreeGrafter"/>
</dbReference>
<protein>
    <recommendedName>
        <fullName evidence="4">non-specific serine/threonine protein kinase</fullName>
        <ecNumber evidence="4">2.7.11.1</ecNumber>
    </recommendedName>
</protein>
<evidence type="ECO:0000256" key="3">
    <source>
        <dbReference type="ARBA" id="ARBA00005719"/>
    </source>
</evidence>
<dbReference type="FunFam" id="2.30.29.30:FF:000032">
    <property type="entry name" value="Non-specific serine/threonine protein kinase"/>
    <property type="match status" value="1"/>
</dbReference>
<name>A0A182X074_ANOQN</name>
<dbReference type="CDD" id="cd05597">
    <property type="entry name" value="STKc_DMPK_like"/>
    <property type="match status" value="1"/>
</dbReference>
<feature type="coiled-coil region" evidence="20">
    <location>
        <begin position="564"/>
        <end position="696"/>
    </location>
</feature>
<reference evidence="28" key="1">
    <citation type="submission" date="2020-05" db="UniProtKB">
        <authorList>
            <consortium name="EnsemblMetazoa"/>
        </authorList>
    </citation>
    <scope>IDENTIFICATION</scope>
    <source>
        <strain evidence="28">SANGQUA</strain>
    </source>
</reference>
<dbReference type="PANTHER" id="PTHR22988">
    <property type="entry name" value="MYOTONIC DYSTROPHY S/T KINASE-RELATED"/>
    <property type="match status" value="1"/>
</dbReference>
<dbReference type="GO" id="GO:0008270">
    <property type="term" value="F:zinc ion binding"/>
    <property type="evidence" value="ECO:0007669"/>
    <property type="project" value="UniProtKB-KW"/>
</dbReference>
<feature type="compositionally biased region" description="Basic and acidic residues" evidence="21">
    <location>
        <begin position="498"/>
        <end position="517"/>
    </location>
</feature>
<feature type="region of interest" description="Disordered" evidence="21">
    <location>
        <begin position="1991"/>
        <end position="2058"/>
    </location>
</feature>
<dbReference type="Pfam" id="PF00130">
    <property type="entry name" value="C1_1"/>
    <property type="match status" value="1"/>
</dbReference>
<evidence type="ECO:0000259" key="22">
    <source>
        <dbReference type="PROSITE" id="PS50003"/>
    </source>
</evidence>
<feature type="region of interest" description="Disordered" evidence="21">
    <location>
        <begin position="1175"/>
        <end position="1228"/>
    </location>
</feature>
<dbReference type="SMART" id="SM00109">
    <property type="entry name" value="C1"/>
    <property type="match status" value="1"/>
</dbReference>
<comment type="similarity">
    <text evidence="3">Belongs to the protein kinase superfamily. AGC Ser/Thr protein kinase family. DMPK subfamily.</text>
</comment>
<evidence type="ECO:0000259" key="23">
    <source>
        <dbReference type="PROSITE" id="PS50011"/>
    </source>
</evidence>
<evidence type="ECO:0000256" key="6">
    <source>
        <dbReference type="ARBA" id="ARBA00022527"/>
    </source>
</evidence>
<keyword evidence="29" id="KW-1185">Reference proteome</keyword>
<evidence type="ECO:0000256" key="15">
    <source>
        <dbReference type="ARBA" id="ARBA00022842"/>
    </source>
</evidence>
<dbReference type="InterPro" id="IPR008271">
    <property type="entry name" value="Ser/Thr_kinase_AS"/>
</dbReference>
<dbReference type="Pfam" id="PF00433">
    <property type="entry name" value="Pkinase_C"/>
    <property type="match status" value="1"/>
</dbReference>
<dbReference type="PROSITE" id="PS50108">
    <property type="entry name" value="CRIB"/>
    <property type="match status" value="1"/>
</dbReference>
<dbReference type="Gene3D" id="2.30.29.30">
    <property type="entry name" value="Pleckstrin-homology domain (PH domain)/Phosphotyrosine-binding domain (PTB)"/>
    <property type="match status" value="1"/>
</dbReference>
<dbReference type="GO" id="GO:0004674">
    <property type="term" value="F:protein serine/threonine kinase activity"/>
    <property type="evidence" value="ECO:0007669"/>
    <property type="project" value="UniProtKB-KW"/>
</dbReference>
<dbReference type="PROSITE" id="PS00108">
    <property type="entry name" value="PROTEIN_KINASE_ST"/>
    <property type="match status" value="1"/>
</dbReference>
<evidence type="ECO:0000259" key="24">
    <source>
        <dbReference type="PROSITE" id="PS50081"/>
    </source>
</evidence>
<feature type="compositionally biased region" description="Polar residues" evidence="21">
    <location>
        <begin position="1991"/>
        <end position="2001"/>
    </location>
</feature>
<dbReference type="SMART" id="SM00233">
    <property type="entry name" value="PH"/>
    <property type="match status" value="1"/>
</dbReference>
<dbReference type="CDD" id="cd20809">
    <property type="entry name" value="C1_MRCK"/>
    <property type="match status" value="1"/>
</dbReference>
<dbReference type="InterPro" id="IPR017892">
    <property type="entry name" value="Pkinase_C"/>
</dbReference>
<dbReference type="Pfam" id="PF00780">
    <property type="entry name" value="CNH"/>
    <property type="match status" value="1"/>
</dbReference>
<feature type="region of interest" description="Disordered" evidence="21">
    <location>
        <begin position="485"/>
        <end position="517"/>
    </location>
</feature>
<evidence type="ECO:0000256" key="10">
    <source>
        <dbReference type="ARBA" id="ARBA00022741"/>
    </source>
</evidence>
<feature type="binding site" evidence="19">
    <location>
        <position position="168"/>
    </location>
    <ligand>
        <name>ATP</name>
        <dbReference type="ChEBI" id="CHEBI:30616"/>
    </ligand>
</feature>
<evidence type="ECO:0000313" key="29">
    <source>
        <dbReference type="Proteomes" id="UP000076407"/>
    </source>
</evidence>
<feature type="domain" description="PH" evidence="22">
    <location>
        <begin position="1470"/>
        <end position="1588"/>
    </location>
</feature>
<organism evidence="28 29">
    <name type="scientific">Anopheles quadriannulatus</name>
    <name type="common">Mosquito</name>
    <dbReference type="NCBI Taxonomy" id="34691"/>
    <lineage>
        <taxon>Eukaryota</taxon>
        <taxon>Metazoa</taxon>
        <taxon>Ecdysozoa</taxon>
        <taxon>Arthropoda</taxon>
        <taxon>Hexapoda</taxon>
        <taxon>Insecta</taxon>
        <taxon>Pterygota</taxon>
        <taxon>Neoptera</taxon>
        <taxon>Endopterygota</taxon>
        <taxon>Diptera</taxon>
        <taxon>Nematocera</taxon>
        <taxon>Culicoidea</taxon>
        <taxon>Culicidae</taxon>
        <taxon>Anophelinae</taxon>
        <taxon>Anopheles</taxon>
    </lineage>
</organism>
<feature type="compositionally biased region" description="Basic and acidic residues" evidence="21">
    <location>
        <begin position="1007"/>
        <end position="1020"/>
    </location>
</feature>
<dbReference type="InterPro" id="IPR011993">
    <property type="entry name" value="PH-like_dom_sf"/>
</dbReference>
<evidence type="ECO:0000256" key="2">
    <source>
        <dbReference type="ARBA" id="ARBA00004496"/>
    </source>
</evidence>
<keyword evidence="16 20" id="KW-0175">Coiled coil</keyword>
<keyword evidence="5" id="KW-0963">Cytoplasm</keyword>
<dbReference type="GO" id="GO:0005524">
    <property type="term" value="F:ATP binding"/>
    <property type="evidence" value="ECO:0007669"/>
    <property type="project" value="UniProtKB-UniRule"/>
</dbReference>
<feature type="region of interest" description="Disordered" evidence="21">
    <location>
        <begin position="1007"/>
        <end position="1026"/>
    </location>
</feature>
<comment type="subcellular location">
    <subcellularLocation>
        <location evidence="2">Cytoplasm</location>
    </subcellularLocation>
</comment>
<keyword evidence="13" id="KW-0862">Zinc</keyword>
<feature type="coiled-coil region" evidence="20">
    <location>
        <begin position="745"/>
        <end position="779"/>
    </location>
</feature>
<keyword evidence="10 19" id="KW-0547">Nucleotide-binding</keyword>
<dbReference type="Pfam" id="PF15796">
    <property type="entry name" value="KELK"/>
    <property type="match status" value="1"/>
</dbReference>
<dbReference type="SUPFAM" id="SSF57889">
    <property type="entry name" value="Cysteine-rich domain"/>
    <property type="match status" value="1"/>
</dbReference>
<dbReference type="PROSITE" id="PS51285">
    <property type="entry name" value="AGC_KINASE_CTER"/>
    <property type="match status" value="1"/>
</dbReference>
<dbReference type="SUPFAM" id="SSF50729">
    <property type="entry name" value="PH domain-like"/>
    <property type="match status" value="1"/>
</dbReference>
<evidence type="ECO:0000256" key="16">
    <source>
        <dbReference type="ARBA" id="ARBA00023054"/>
    </source>
</evidence>
<evidence type="ECO:0000256" key="1">
    <source>
        <dbReference type="ARBA" id="ARBA00001946"/>
    </source>
</evidence>
<dbReference type="InterPro" id="IPR011009">
    <property type="entry name" value="Kinase-like_dom_sf"/>
</dbReference>
<dbReference type="SMART" id="SM00285">
    <property type="entry name" value="PBD"/>
    <property type="match status" value="1"/>
</dbReference>
<dbReference type="Gene3D" id="1.10.510.10">
    <property type="entry name" value="Transferase(Phosphotransferase) domain 1"/>
    <property type="match status" value="1"/>
</dbReference>
<feature type="domain" description="Protein kinase" evidence="23">
    <location>
        <begin position="139"/>
        <end position="407"/>
    </location>
</feature>
<comment type="cofactor">
    <cofactor evidence="1">
        <name>Mg(2+)</name>
        <dbReference type="ChEBI" id="CHEBI:18420"/>
    </cofactor>
</comment>
<dbReference type="SMART" id="SM00220">
    <property type="entry name" value="S_TKc"/>
    <property type="match status" value="1"/>
</dbReference>
<dbReference type="PANTHER" id="PTHR22988:SF66">
    <property type="entry name" value="SERINE_THREONINE-PROTEIN KINASE GENGHIS KHAN"/>
    <property type="match status" value="1"/>
</dbReference>
<feature type="domain" description="AGC-kinase C-terminal" evidence="27">
    <location>
        <begin position="408"/>
        <end position="478"/>
    </location>
</feature>
<feature type="region of interest" description="Disordered" evidence="21">
    <location>
        <begin position="1052"/>
        <end position="1071"/>
    </location>
</feature>
<feature type="domain" description="Phorbol-ester/DAG-type" evidence="24">
    <location>
        <begin position="1400"/>
        <end position="1450"/>
    </location>
</feature>
<dbReference type="FunFam" id="3.30.60.20:FF:000005">
    <property type="entry name" value="Non-specific serine/threonine protein kinase"/>
    <property type="match status" value="1"/>
</dbReference>
<dbReference type="GO" id="GO:0005856">
    <property type="term" value="C:cytoskeleton"/>
    <property type="evidence" value="ECO:0007669"/>
    <property type="project" value="TreeGrafter"/>
</dbReference>
<accession>A0A182X074</accession>
<evidence type="ECO:0000256" key="19">
    <source>
        <dbReference type="PROSITE-ProRule" id="PRU10141"/>
    </source>
</evidence>
<keyword evidence="15" id="KW-0460">Magnesium</keyword>
<evidence type="ECO:0000256" key="7">
    <source>
        <dbReference type="ARBA" id="ARBA00022553"/>
    </source>
</evidence>
<keyword evidence="7" id="KW-0597">Phosphoprotein</keyword>
<feature type="compositionally biased region" description="Acidic residues" evidence="21">
    <location>
        <begin position="2139"/>
        <end position="2148"/>
    </location>
</feature>
<evidence type="ECO:0000256" key="9">
    <source>
        <dbReference type="ARBA" id="ARBA00022723"/>
    </source>
</evidence>
<dbReference type="InterPro" id="IPR050839">
    <property type="entry name" value="Rho-assoc_Ser/Thr_Kinase"/>
</dbReference>
<dbReference type="GO" id="GO:0106310">
    <property type="term" value="F:protein serine kinase activity"/>
    <property type="evidence" value="ECO:0007669"/>
    <property type="project" value="RHEA"/>
</dbReference>
<dbReference type="Gene3D" id="3.30.60.20">
    <property type="match status" value="1"/>
</dbReference>
<evidence type="ECO:0000259" key="25">
    <source>
        <dbReference type="PROSITE" id="PS50108"/>
    </source>
</evidence>
<dbReference type="EnsemblMetazoa" id="AQUA003191-RA">
    <property type="protein sequence ID" value="AQUA003191-PA"/>
    <property type="gene ID" value="AQUA003191"/>
</dbReference>
<feature type="region of interest" description="Disordered" evidence="21">
    <location>
        <begin position="2070"/>
        <end position="2095"/>
    </location>
</feature>
<dbReference type="PROSITE" id="PS00107">
    <property type="entry name" value="PROTEIN_KINASE_ATP"/>
    <property type="match status" value="1"/>
</dbReference>
<dbReference type="PROSITE" id="PS50003">
    <property type="entry name" value="PH_DOMAIN"/>
    <property type="match status" value="1"/>
</dbReference>
<keyword evidence="14 19" id="KW-0067">ATP-binding</keyword>
<feature type="compositionally biased region" description="Gly residues" evidence="21">
    <location>
        <begin position="1350"/>
        <end position="1363"/>
    </location>
</feature>
<dbReference type="InterPro" id="IPR031597">
    <property type="entry name" value="KELK"/>
</dbReference>
<dbReference type="FunFam" id="3.30.200.20:FF:000017">
    <property type="entry name" value="Non-specific serine/threonine protein kinase"/>
    <property type="match status" value="1"/>
</dbReference>
<dbReference type="Pfam" id="PF25346">
    <property type="entry name" value="PH_MRCK"/>
    <property type="match status" value="1"/>
</dbReference>
<dbReference type="CDD" id="cd00132">
    <property type="entry name" value="CRIB"/>
    <property type="match status" value="1"/>
</dbReference>
<evidence type="ECO:0000259" key="27">
    <source>
        <dbReference type="PROSITE" id="PS51285"/>
    </source>
</evidence>
<keyword evidence="9" id="KW-0479">Metal-binding</keyword>
<evidence type="ECO:0000256" key="11">
    <source>
        <dbReference type="ARBA" id="ARBA00022771"/>
    </source>
</evidence>
<evidence type="ECO:0000256" key="5">
    <source>
        <dbReference type="ARBA" id="ARBA00022490"/>
    </source>
</evidence>
<dbReference type="InterPro" id="IPR000961">
    <property type="entry name" value="AGC-kinase_C"/>
</dbReference>
<dbReference type="SUPFAM" id="SSF56112">
    <property type="entry name" value="Protein kinase-like (PK-like)"/>
    <property type="match status" value="1"/>
</dbReference>
<evidence type="ECO:0000256" key="8">
    <source>
        <dbReference type="ARBA" id="ARBA00022679"/>
    </source>
</evidence>
<evidence type="ECO:0000256" key="20">
    <source>
        <dbReference type="SAM" id="Coils"/>
    </source>
</evidence>
<feature type="compositionally biased region" description="Pro residues" evidence="21">
    <location>
        <begin position="2006"/>
        <end position="2016"/>
    </location>
</feature>
<dbReference type="PROSITE" id="PS50081">
    <property type="entry name" value="ZF_DAG_PE_2"/>
    <property type="match status" value="1"/>
</dbReference>
<proteinExistence type="inferred from homology"/>
<dbReference type="VEuPathDB" id="VectorBase:AQUA003191"/>
<feature type="region of interest" description="Disordered" evidence="21">
    <location>
        <begin position="1350"/>
        <end position="1370"/>
    </location>
</feature>
<dbReference type="CDD" id="cd01243">
    <property type="entry name" value="PH_MRCK"/>
    <property type="match status" value="1"/>
</dbReference>
<dbReference type="SMART" id="SM00036">
    <property type="entry name" value="CNH"/>
    <property type="match status" value="1"/>
</dbReference>
<dbReference type="InterPro" id="IPR000719">
    <property type="entry name" value="Prot_kinase_dom"/>
</dbReference>
<evidence type="ECO:0000256" key="13">
    <source>
        <dbReference type="ARBA" id="ARBA00022833"/>
    </source>
</evidence>
<evidence type="ECO:0000256" key="18">
    <source>
        <dbReference type="ARBA" id="ARBA00048679"/>
    </source>
</evidence>
<dbReference type="PROSITE" id="PS50219">
    <property type="entry name" value="CNH"/>
    <property type="match status" value="1"/>
</dbReference>
<evidence type="ECO:0000256" key="14">
    <source>
        <dbReference type="ARBA" id="ARBA00022840"/>
    </source>
</evidence>
<keyword evidence="12" id="KW-0418">Kinase</keyword>
<dbReference type="SMART" id="SM00133">
    <property type="entry name" value="S_TK_X"/>
    <property type="match status" value="1"/>
</dbReference>
<dbReference type="PROSITE" id="PS50011">
    <property type="entry name" value="PROTEIN_KINASE_DOM"/>
    <property type="match status" value="1"/>
</dbReference>
<dbReference type="InterPro" id="IPR001180">
    <property type="entry name" value="CNH_dom"/>
</dbReference>
<dbReference type="STRING" id="34691.A0A182X074"/>
<dbReference type="GO" id="GO:0005737">
    <property type="term" value="C:cytoplasm"/>
    <property type="evidence" value="ECO:0007669"/>
    <property type="project" value="UniProtKB-SubCell"/>
</dbReference>
<feature type="compositionally biased region" description="Low complexity" evidence="21">
    <location>
        <begin position="2078"/>
        <end position="2089"/>
    </location>
</feature>
<dbReference type="InterPro" id="IPR017441">
    <property type="entry name" value="Protein_kinase_ATP_BS"/>
</dbReference>
<keyword evidence="11" id="KW-0863">Zinc-finger</keyword>
<evidence type="ECO:0000256" key="12">
    <source>
        <dbReference type="ARBA" id="ARBA00022777"/>
    </source>
</evidence>
<evidence type="ECO:0000256" key="17">
    <source>
        <dbReference type="ARBA" id="ARBA00047899"/>
    </source>
</evidence>
<dbReference type="EC" id="2.7.11.1" evidence="4"/>
<comment type="catalytic activity">
    <reaction evidence="18">
        <text>L-seryl-[protein] + ATP = O-phospho-L-seryl-[protein] + ADP + H(+)</text>
        <dbReference type="Rhea" id="RHEA:17989"/>
        <dbReference type="Rhea" id="RHEA-COMP:9863"/>
        <dbReference type="Rhea" id="RHEA-COMP:11604"/>
        <dbReference type="ChEBI" id="CHEBI:15378"/>
        <dbReference type="ChEBI" id="CHEBI:29999"/>
        <dbReference type="ChEBI" id="CHEBI:30616"/>
        <dbReference type="ChEBI" id="CHEBI:83421"/>
        <dbReference type="ChEBI" id="CHEBI:456216"/>
        <dbReference type="EC" id="2.7.11.1"/>
    </reaction>
</comment>
<dbReference type="InterPro" id="IPR046349">
    <property type="entry name" value="C1-like_sf"/>
</dbReference>
<comment type="catalytic activity">
    <reaction evidence="17">
        <text>L-threonyl-[protein] + ATP = O-phospho-L-threonyl-[protein] + ADP + H(+)</text>
        <dbReference type="Rhea" id="RHEA:46608"/>
        <dbReference type="Rhea" id="RHEA-COMP:11060"/>
        <dbReference type="Rhea" id="RHEA-COMP:11605"/>
        <dbReference type="ChEBI" id="CHEBI:15378"/>
        <dbReference type="ChEBI" id="CHEBI:30013"/>
        <dbReference type="ChEBI" id="CHEBI:30616"/>
        <dbReference type="ChEBI" id="CHEBI:61977"/>
        <dbReference type="ChEBI" id="CHEBI:456216"/>
        <dbReference type="EC" id="2.7.11.1"/>
    </reaction>
</comment>
<feature type="compositionally biased region" description="Polar residues" evidence="21">
    <location>
        <begin position="2020"/>
        <end position="2029"/>
    </location>
</feature>
<feature type="domain" description="CRIB" evidence="25">
    <location>
        <begin position="1958"/>
        <end position="1971"/>
    </location>
</feature>
<evidence type="ECO:0000256" key="21">
    <source>
        <dbReference type="SAM" id="MobiDB-lite"/>
    </source>
</evidence>
<dbReference type="PROSITE" id="PS00479">
    <property type="entry name" value="ZF_DAG_PE_1"/>
    <property type="match status" value="1"/>
</dbReference>
<dbReference type="FunFam" id="1.10.510.10:FF:000014">
    <property type="entry name" value="Non-specific serine/threonine protein kinase"/>
    <property type="match status" value="1"/>
</dbReference>
<dbReference type="Proteomes" id="UP000076407">
    <property type="component" value="Unassembled WGS sequence"/>
</dbReference>
<dbReference type="InterPro" id="IPR000095">
    <property type="entry name" value="CRIB_dom"/>
</dbReference>
<keyword evidence="8" id="KW-0808">Transferase</keyword>
<dbReference type="Gene3D" id="3.30.200.20">
    <property type="entry name" value="Phosphorylase Kinase, domain 1"/>
    <property type="match status" value="1"/>
</dbReference>
<dbReference type="InterPro" id="IPR001849">
    <property type="entry name" value="PH_domain"/>
</dbReference>
<keyword evidence="6" id="KW-0723">Serine/threonine-protein kinase</keyword>
<feature type="domain" description="CNH" evidence="26">
    <location>
        <begin position="1614"/>
        <end position="1900"/>
    </location>
</feature>
<evidence type="ECO:0000259" key="26">
    <source>
        <dbReference type="PROSITE" id="PS50219"/>
    </source>
</evidence>
<sequence>MASDQKDVLAGLNLSKLSVQSPAARLKELESLILDQVTGSSGTNNNFSSNGSNGTATANNTTTTSSPLFGTILSGVVAAAGLSAEKFLSVETMLDCLVVLYDECCNSSLRREKTVSDFIELMKSVVQSVKQLRLSRDDFEVLKVIGRGAFGEVCVVRMHHTSQIYAMKILNKWEMLKRAETACFREERDVLVFGDRRWITNLHYAFQDDINLYLIMDYYCGGDLLTLLSKFEDRLPEDMARFYIAEMVLAIHSIHELKYVHRDIKPDNIVLDASGHVRLADFGSCLRLGPQGTVQSNVAVGTPDYISPEILRAMEDGQGKYGPECDWWSLGVCMYEMLFGETPFYAESLVETYGKIMNHKNSFDFPNDDDEFGVSEQAKDLIRRLICAPEYRLGQNGIDDFKAHPWFEGISWDTIRNGQAPYIPEVSSPTDTSNFDVDDTDIKLSDAVPPTTNPAFSGHHLPFVGFTFTKDSSLSDVGRLSRAITSTSSASQPLPPLKLEKHGSEEKQRLSPDSTRKLQDEINILTKRNCELESQIKSFERVGAMSVGTAAAGDSVDGQVDAKIKENEKMIRLLRQEKEDLAKEHQDALDRLKQQDKELKDALEQRKLAMAEYTEVTDKLSDLRQQKQKLSRQVRDKEEELEVTMQKVDTLRSELRKTDKLRREQDARIQDLISELNRERQQRERSEECYRQLQMEARSRSSSELGSSNSLGISSSDSIRLEIDRLEVEYSEKINQQQTRYNIEISALRDQLNEADNHREMLQRELQQAREKLDSSRLESLTDSEETILELRKRHEREKKILLDDNRKLITDLEMISESNRRLTAERLQMESEYEDLRNRRQAFSQWERQIAEIIQWVSDEKDARGYLQALATKMTEELEYLKHTGPLNHNASDNKNWRNRRSQKLDKMELLNLQSSLQNEIQAKAVISEELTRTRTDLVAAQKDLRETRQICDSIGSELKRKESVIKELQQRLESNEGCDTATTTTTNTTAYDDDRLVENLLNDVRRSEENNRPTEGGKAKSGTLTGAIDELTEFERAVLNKYIRELQETAGAGSTVQENDQGDDSSVRDNRLRTMGGVELDENANPLAGVAATPDAAQPKSPHTSEEAAGMVDNEDEDLPVTASTNPQVVTHADASTLTSTGTTSSISSSNNCTTTALTISNCSNIIAANNNSNERIGNQSKGDERNAKPSDPMEGDANTNNDHNSVAAPSISCSTNTTTTTNDNAAQRWSEAESATTTAASSTMATMGAPAAATSAAGGGDATVARETMAANRSRAMRRNFSVWVGVTSCVWGLLLYLIKTYTKVTTTITTTTTTTTIRTTDDIVLERPSSQMSYLDHFLKESGGVGSGGGGSGGGGGGSSSTTHTNSTLAINMSMHSVMMSHQQDLHPHRQQKAKVHQFLVRTFSSPTKCNHCTSLMVGLTRQGVVCELCGFACHMICCPKVPTQCPVPSDQTKRPLGIDPTRGIGTAYEGYVKVPKLGGVKRGWVRQFVVVCDFKLFLYDISADRSALPSVHVTQVLDMRDPEFTVSGVRESDVIHATKKDVPCIFRITTSLLDGGPSLQTLMLADTESEKAKWVVALSELHRILKRNNLPNTAMFRVREVLDSTVSAIRNALSALIIDPERILLGTEDGLFCLDLDRSQIARIGESKKVYQLWYIAEEQLLVILCGKQRHLRLLPIRALETVDVEWIKVAESKNCITACTGIIERGPQPVFCIVLALKRQNTSQIVVYVVNRDRSRHHKMCEFTVAYPVQSLQVLSDMRLAVGHQSGFTAYCLQGAAKAMPLVHPENQLNNFLNFSGVDAWRVIEIQSGHGGNVHGEYLLVFQTLAIYVDLQGRKSRDREIMYPAVPKHITYCDGHLLVYSETHLDIFNTQTAEWVQSIGLKRSRPLMNNGSLTLTYINDGVNVVYLANMHTRELLNLSPCDRDGRLKSKRFSLREPNRTIRTSTDRRSKLISAPTNFNHISHMGPGDGIQKQRLLDLPTTIETADQSTQQQRISTMRHAPPPPRAPPRPSMIHQLNGSNNSLPGAKRTAPARPRDQPPSLPRSPSPLGSMSSLHDVLKVSVADMQSESRQSVASNNSSSVSTPPSPTNDRFLKYFTKLLTIRSALEHSGRTFCLKGGPSASSRRSGRVTAPNDDDDNPADA</sequence>
<feature type="coiled-coil region" evidence="20">
    <location>
        <begin position="813"/>
        <end position="840"/>
    </location>
</feature>
<dbReference type="Pfam" id="PF00069">
    <property type="entry name" value="Pkinase"/>
    <property type="match status" value="1"/>
</dbReference>
<evidence type="ECO:0000313" key="28">
    <source>
        <dbReference type="EnsemblMetazoa" id="AQUA003191-PA"/>
    </source>
</evidence>